<accession>A0ABD2HYV9</accession>
<dbReference type="AlphaFoldDB" id="A0ABD2HYV9"/>
<keyword evidence="2" id="KW-1185">Reference proteome</keyword>
<proteinExistence type="predicted"/>
<dbReference type="Proteomes" id="UP001620645">
    <property type="component" value="Unassembled WGS sequence"/>
</dbReference>
<name>A0ABD2HYV9_HETSC</name>
<sequence>MPSTNSAVARYERAIRRSQCANRQADICLSKAIAVEARIKRRSATQLRKKALARLKMDLGLAIAAVNSGNFFLKRKNGISLWHLPNGRGPLRATIVVHHGPPLPPPPPPPPPPPCDLMAALQIVAPMAAPGGKKGQLALCFRCHVEMFDKQPEKCGRCSFRGGHMEEMDE</sequence>
<reference evidence="1 2" key="1">
    <citation type="submission" date="2024-10" db="EMBL/GenBank/DDBJ databases">
        <authorList>
            <person name="Kim D."/>
        </authorList>
    </citation>
    <scope>NUCLEOTIDE SEQUENCE [LARGE SCALE GENOMIC DNA]</scope>
    <source>
        <strain evidence="1">Taebaek</strain>
    </source>
</reference>
<gene>
    <name evidence="1" type="ORF">niasHS_016920</name>
</gene>
<protein>
    <submittedName>
        <fullName evidence="1">Uncharacterized protein</fullName>
    </submittedName>
</protein>
<comment type="caution">
    <text evidence="1">The sequence shown here is derived from an EMBL/GenBank/DDBJ whole genome shotgun (WGS) entry which is preliminary data.</text>
</comment>
<organism evidence="1 2">
    <name type="scientific">Heterodera schachtii</name>
    <name type="common">Sugarbeet cyst nematode worm</name>
    <name type="synonym">Tylenchus schachtii</name>
    <dbReference type="NCBI Taxonomy" id="97005"/>
    <lineage>
        <taxon>Eukaryota</taxon>
        <taxon>Metazoa</taxon>
        <taxon>Ecdysozoa</taxon>
        <taxon>Nematoda</taxon>
        <taxon>Chromadorea</taxon>
        <taxon>Rhabditida</taxon>
        <taxon>Tylenchina</taxon>
        <taxon>Tylenchomorpha</taxon>
        <taxon>Tylenchoidea</taxon>
        <taxon>Heteroderidae</taxon>
        <taxon>Heteroderinae</taxon>
        <taxon>Heterodera</taxon>
    </lineage>
</organism>
<evidence type="ECO:0000313" key="1">
    <source>
        <dbReference type="EMBL" id="KAL3069038.1"/>
    </source>
</evidence>
<dbReference type="EMBL" id="JBICCN010000431">
    <property type="protein sequence ID" value="KAL3069038.1"/>
    <property type="molecule type" value="Genomic_DNA"/>
</dbReference>
<evidence type="ECO:0000313" key="2">
    <source>
        <dbReference type="Proteomes" id="UP001620645"/>
    </source>
</evidence>